<dbReference type="InterPro" id="IPR018062">
    <property type="entry name" value="HTH_AraC-typ_CS"/>
</dbReference>
<evidence type="ECO:0000256" key="1">
    <source>
        <dbReference type="ARBA" id="ARBA00023015"/>
    </source>
</evidence>
<dbReference type="Gene3D" id="3.40.50.1980">
    <property type="entry name" value="Nitrogenase molybdenum iron protein domain"/>
    <property type="match status" value="2"/>
</dbReference>
<evidence type="ECO:0000313" key="7">
    <source>
        <dbReference type="Proteomes" id="UP001161691"/>
    </source>
</evidence>
<sequence length="546" mass="61467">MRNEISDLQPEAAGLLCYRLLDVVAIREKPQSGPAERRFIETKSAALLLSNAHGGRLVIDGRSHPLRPGALFVCLPGSLVELTNYSGFSTELLMLEFYAFMPPDLDAMPRDEKTLQSRLPFPTDVQLSSAADAGRLFGLISAGWKTGLPSDRLRCEAALLELLSLALSCREQQTDRALEAARSELEHRYTGDITIDTLAAVAGLSRFHFMRLFKEKYGKGVVEYRTELRLRDAKRLLNERNGPSLGEIAERIGYTSESYFSSLFKKQTGIAPAVYQRNQKLRVAAYSWVNIGQLLALRTIPYSAPTDQYWTDYYRNRYAFEVKAPLSHQYDFNRNVLEHSRPDKIVGIASFIPQEEQDKLKEIAPTLLLDWEENWRTHIRRVAAFLDRAAEGEQWLARYDRNVAATRDRLTKSVGRDNLLVLVVGGRGVEICGRRAATQLYDDIGFGEPEGLSEQGVLWSKSVDPDLLARLGADRILVHKSRDPGADEAWERLSRSEAWLSLPAVMAGKIHWTSNSDYFEAPLNEYAAEPLGRMLAELPGWFGSNV</sequence>
<dbReference type="InterPro" id="IPR002491">
    <property type="entry name" value="ABC_transptr_periplasmic_BD"/>
</dbReference>
<gene>
    <name evidence="6" type="ORF">KB449_14970</name>
</gene>
<protein>
    <submittedName>
        <fullName evidence="6">Helix-turn-helix domain-containing protein</fullName>
    </submittedName>
</protein>
<dbReference type="PROSITE" id="PS50983">
    <property type="entry name" value="FE_B12_PBP"/>
    <property type="match status" value="1"/>
</dbReference>
<dbReference type="RefSeq" id="WP_282909146.1">
    <property type="nucleotide sequence ID" value="NZ_JAGRPV010000001.1"/>
</dbReference>
<dbReference type="SUPFAM" id="SSF51215">
    <property type="entry name" value="Regulatory protein AraC"/>
    <property type="match status" value="1"/>
</dbReference>
<keyword evidence="7" id="KW-1185">Reference proteome</keyword>
<organism evidence="6 7">
    <name type="scientific">Cohnella hashimotonis</name>
    <dbReference type="NCBI Taxonomy" id="2826895"/>
    <lineage>
        <taxon>Bacteria</taxon>
        <taxon>Bacillati</taxon>
        <taxon>Bacillota</taxon>
        <taxon>Bacilli</taxon>
        <taxon>Bacillales</taxon>
        <taxon>Paenibacillaceae</taxon>
        <taxon>Cohnella</taxon>
    </lineage>
</organism>
<keyword evidence="3" id="KW-0804">Transcription</keyword>
<evidence type="ECO:0000256" key="2">
    <source>
        <dbReference type="ARBA" id="ARBA00023125"/>
    </source>
</evidence>
<dbReference type="InterPro" id="IPR020449">
    <property type="entry name" value="Tscrpt_reg_AraC-type_HTH"/>
</dbReference>
<dbReference type="Proteomes" id="UP001161691">
    <property type="component" value="Unassembled WGS sequence"/>
</dbReference>
<accession>A0ABT6THF7</accession>
<dbReference type="EMBL" id="JAGRPV010000001">
    <property type="protein sequence ID" value="MDI4646278.1"/>
    <property type="molecule type" value="Genomic_DNA"/>
</dbReference>
<dbReference type="Gene3D" id="1.10.10.60">
    <property type="entry name" value="Homeodomain-like"/>
    <property type="match status" value="2"/>
</dbReference>
<proteinExistence type="predicted"/>
<dbReference type="PRINTS" id="PR00032">
    <property type="entry name" value="HTHARAC"/>
</dbReference>
<dbReference type="InterPro" id="IPR009057">
    <property type="entry name" value="Homeodomain-like_sf"/>
</dbReference>
<feature type="domain" description="HTH araC/xylS-type" evidence="4">
    <location>
        <begin position="175"/>
        <end position="278"/>
    </location>
</feature>
<dbReference type="PANTHER" id="PTHR43280:SF28">
    <property type="entry name" value="HTH-TYPE TRANSCRIPTIONAL ACTIVATOR RHAS"/>
    <property type="match status" value="1"/>
</dbReference>
<dbReference type="InterPro" id="IPR037923">
    <property type="entry name" value="HTH-like"/>
</dbReference>
<feature type="domain" description="Fe/B12 periplasmic-binding" evidence="5">
    <location>
        <begin position="282"/>
        <end position="546"/>
    </location>
</feature>
<name>A0ABT6THF7_9BACL</name>
<dbReference type="PROSITE" id="PS01124">
    <property type="entry name" value="HTH_ARAC_FAMILY_2"/>
    <property type="match status" value="1"/>
</dbReference>
<keyword evidence="2" id="KW-0238">DNA-binding</keyword>
<reference evidence="6" key="1">
    <citation type="submission" date="2023-04" db="EMBL/GenBank/DDBJ databases">
        <title>Comparative genomic analysis of Cohnella hashimotonis sp. nov., isolated from the International Space Station.</title>
        <authorList>
            <person name="Venkateswaran K."/>
            <person name="Simpson A."/>
        </authorList>
    </citation>
    <scope>NUCLEOTIDE SEQUENCE</scope>
    <source>
        <strain evidence="6">F6_2S_P_1</strain>
    </source>
</reference>
<evidence type="ECO:0000259" key="4">
    <source>
        <dbReference type="PROSITE" id="PS01124"/>
    </source>
</evidence>
<dbReference type="PANTHER" id="PTHR43280">
    <property type="entry name" value="ARAC-FAMILY TRANSCRIPTIONAL REGULATOR"/>
    <property type="match status" value="1"/>
</dbReference>
<dbReference type="SMART" id="SM00342">
    <property type="entry name" value="HTH_ARAC"/>
    <property type="match status" value="1"/>
</dbReference>
<keyword evidence="1" id="KW-0805">Transcription regulation</keyword>
<dbReference type="Pfam" id="PF12833">
    <property type="entry name" value="HTH_18"/>
    <property type="match status" value="1"/>
</dbReference>
<evidence type="ECO:0000259" key="5">
    <source>
        <dbReference type="PROSITE" id="PS50983"/>
    </source>
</evidence>
<evidence type="ECO:0000256" key="3">
    <source>
        <dbReference type="ARBA" id="ARBA00023163"/>
    </source>
</evidence>
<dbReference type="InterPro" id="IPR018060">
    <property type="entry name" value="HTH_AraC"/>
</dbReference>
<dbReference type="SUPFAM" id="SSF46689">
    <property type="entry name" value="Homeodomain-like"/>
    <property type="match status" value="2"/>
</dbReference>
<dbReference type="Pfam" id="PF01497">
    <property type="entry name" value="Peripla_BP_2"/>
    <property type="match status" value="1"/>
</dbReference>
<dbReference type="PROSITE" id="PS00041">
    <property type="entry name" value="HTH_ARAC_FAMILY_1"/>
    <property type="match status" value="1"/>
</dbReference>
<evidence type="ECO:0000313" key="6">
    <source>
        <dbReference type="EMBL" id="MDI4646278.1"/>
    </source>
</evidence>
<comment type="caution">
    <text evidence="6">The sequence shown here is derived from an EMBL/GenBank/DDBJ whole genome shotgun (WGS) entry which is preliminary data.</text>
</comment>
<dbReference type="SUPFAM" id="SSF53807">
    <property type="entry name" value="Helical backbone' metal receptor"/>
    <property type="match status" value="1"/>
</dbReference>